<evidence type="ECO:0000313" key="2">
    <source>
        <dbReference type="Proteomes" id="UP001589703"/>
    </source>
</evidence>
<keyword evidence="2" id="KW-1185">Reference proteome</keyword>
<accession>A0ABV5VIL0</accession>
<reference evidence="1 2" key="1">
    <citation type="submission" date="2024-09" db="EMBL/GenBank/DDBJ databases">
        <authorList>
            <person name="Sun Q."/>
            <person name="Mori K."/>
        </authorList>
    </citation>
    <scope>NUCLEOTIDE SEQUENCE [LARGE SCALE GENOMIC DNA]</scope>
    <source>
        <strain evidence="1 2">JCM 10918</strain>
    </source>
</reference>
<dbReference type="Proteomes" id="UP001589703">
    <property type="component" value="Unassembled WGS sequence"/>
</dbReference>
<dbReference type="Gene3D" id="1.25.10.10">
    <property type="entry name" value="Leucine-rich Repeat Variant"/>
    <property type="match status" value="1"/>
</dbReference>
<dbReference type="InterPro" id="IPR011989">
    <property type="entry name" value="ARM-like"/>
</dbReference>
<evidence type="ECO:0008006" key="3">
    <source>
        <dbReference type="Google" id="ProtNLM"/>
    </source>
</evidence>
<protein>
    <recommendedName>
        <fullName evidence="3">HEAT repeat protein</fullName>
    </recommendedName>
</protein>
<dbReference type="RefSeq" id="WP_247470459.1">
    <property type="nucleotide sequence ID" value="NZ_JBHMAR010000029.1"/>
</dbReference>
<gene>
    <name evidence="1" type="ORF">ACFFRO_20700</name>
</gene>
<proteinExistence type="predicted"/>
<sequence>MGRALRTVDVDAGRGAALRLVAGASLREVLDPGDPCAWLALDLGVRAPHHVLGYRTGPVRPELSAGTDEPGLALALCHRDGRTRGRALDLAAGRPSLLPLVAVRATDWAEPVRERAREVLSAGLDTDAAVLLAPLVLLLGRRDRGAFAVDLLARVLREAPTERLRALLGHTDHAVRRFAHRIAVEQGRLSPSELARAAAGDPDTVVKRMCADAAVSACGTEPAVLDVLLAARDPQVRSSGVTALRRAGLPERAEAFLTDRAAVVRACARYVVRQYGGDPAAWYRARCAGPHGGELSPGAVVGLAECGDRADAALLWPLVAHPVAAVRARAVAGLRLLDTADARRMEPLLEDAAPGVVREVTAALLPSARSLDPERLAGLLAADRPRHQRVAGFRLLEACGGLTRLRAAVALLDDPDGKLRTWAGQSVQGWHATSDVPLGTAEVGELLERAGHLFSDFVLARRKREAGLPG</sequence>
<dbReference type="EMBL" id="JBHMAR010000029">
    <property type="protein sequence ID" value="MFB9737532.1"/>
    <property type="molecule type" value="Genomic_DNA"/>
</dbReference>
<comment type="caution">
    <text evidence="1">The sequence shown here is derived from an EMBL/GenBank/DDBJ whole genome shotgun (WGS) entry which is preliminary data.</text>
</comment>
<evidence type="ECO:0000313" key="1">
    <source>
        <dbReference type="EMBL" id="MFB9737532.1"/>
    </source>
</evidence>
<organism evidence="1 2">
    <name type="scientific">Streptomyces thermocoprophilus</name>
    <dbReference type="NCBI Taxonomy" id="78356"/>
    <lineage>
        <taxon>Bacteria</taxon>
        <taxon>Bacillati</taxon>
        <taxon>Actinomycetota</taxon>
        <taxon>Actinomycetes</taxon>
        <taxon>Kitasatosporales</taxon>
        <taxon>Streptomycetaceae</taxon>
        <taxon>Streptomyces</taxon>
    </lineage>
</organism>
<name>A0ABV5VIL0_9ACTN</name>